<dbReference type="Proteomes" id="UP000462621">
    <property type="component" value="Unassembled WGS sequence"/>
</dbReference>
<dbReference type="Pfam" id="PF07171">
    <property type="entry name" value="MlrC_C"/>
    <property type="match status" value="1"/>
</dbReference>
<organism evidence="3 4">
    <name type="scientific">Vibrio eleionomae</name>
    <dbReference type="NCBI Taxonomy" id="2653505"/>
    <lineage>
        <taxon>Bacteria</taxon>
        <taxon>Pseudomonadati</taxon>
        <taxon>Pseudomonadota</taxon>
        <taxon>Gammaproteobacteria</taxon>
        <taxon>Vibrionales</taxon>
        <taxon>Vibrionaceae</taxon>
        <taxon>Vibrio</taxon>
    </lineage>
</organism>
<dbReference type="InterPro" id="IPR010799">
    <property type="entry name" value="MlrC_C"/>
</dbReference>
<dbReference type="AlphaFoldDB" id="A0A7X4LPT2"/>
<evidence type="ECO:0000259" key="1">
    <source>
        <dbReference type="Pfam" id="PF07171"/>
    </source>
</evidence>
<proteinExistence type="predicted"/>
<accession>A0A7X4LPT2</accession>
<feature type="domain" description="Microcystin LR degradation protein MlrC N-terminal" evidence="2">
    <location>
        <begin position="2"/>
        <end position="286"/>
    </location>
</feature>
<protein>
    <submittedName>
        <fullName evidence="3">Microcystin degradation protein MlrC</fullName>
    </submittedName>
</protein>
<comment type="caution">
    <text evidence="3">The sequence shown here is derived from an EMBL/GenBank/DDBJ whole genome shotgun (WGS) entry which is preliminary data.</text>
</comment>
<evidence type="ECO:0000313" key="3">
    <source>
        <dbReference type="EMBL" id="MZI95968.1"/>
    </source>
</evidence>
<dbReference type="EMBL" id="WEKT01000082">
    <property type="protein sequence ID" value="MZI95968.1"/>
    <property type="molecule type" value="Genomic_DNA"/>
</dbReference>
<gene>
    <name evidence="3" type="ORF">F9817_22535</name>
</gene>
<feature type="domain" description="Microcystin LR degradation protein MlrC C-terminal" evidence="1">
    <location>
        <begin position="296"/>
        <end position="469"/>
    </location>
</feature>
<dbReference type="Pfam" id="PF07364">
    <property type="entry name" value="DUF1485"/>
    <property type="match status" value="1"/>
</dbReference>
<dbReference type="InterPro" id="IPR015995">
    <property type="entry name" value="MlrC_N"/>
</dbReference>
<keyword evidence="4" id="KW-1185">Reference proteome</keyword>
<name>A0A7X4LPT2_9VIBR</name>
<evidence type="ECO:0000259" key="2">
    <source>
        <dbReference type="Pfam" id="PF07364"/>
    </source>
</evidence>
<dbReference type="RefSeq" id="WP_161158458.1">
    <property type="nucleotide sequence ID" value="NZ_WEKT01000082.1"/>
</dbReference>
<sequence>MKILIGHFTSESNEHVPYLGELKNFILGYGDEVQDLMHLRDVFKENDVEAIGSIYANGHTSGPVEKHAFEYILNRLITDVNKYRNDIDGILLLLHGASKIQDLPGSSGEPLILSKIRDIMGPYFPVAIVVDPHGNLNQYYCESATILRSYRESPHTDMYPTHQHVAQLLIDLIKDNRKTNAVYRKLPLILGGERSVSTDEPVRSINQLLDKVEQDERIMSASWHVGYIRHDSQNIGCSIVVVPSSKEYSEYANEVADMLANYVMDKRHEFHFHGNALEPEEALTTALDFAQGRVFITDSGDNTTSGATGANTYILRQFLAASDYQDKKILFATINDPNATRELLKQSEGDKVTFTVGQNIDELSQPVKLSGTIKRMGIVHNILGVKRKFGDVVTVAIDGAPIDVMVANVGISFAELHQYEAAQVDPYQYDIVIVKQGYIFPEINAIADMSIMSLTNGTTYQVAEKLPFRLIDRPMFPIDQF</sequence>
<reference evidence="3 4" key="1">
    <citation type="submission" date="2019-10" db="EMBL/GenBank/DDBJ databases">
        <title>Vibrio sp. nov. isolated from a shrimp pond.</title>
        <authorList>
            <person name="Gomez-Gil B."/>
            <person name="Enciso-Ibarra J."/>
            <person name="Enciso-Ibarra K."/>
            <person name="Bolan-Mejia C."/>
        </authorList>
    </citation>
    <scope>NUCLEOTIDE SEQUENCE [LARGE SCALE GENOMIC DNA]</scope>
    <source>
        <strain evidence="3 4">CAIM 722</strain>
    </source>
</reference>
<evidence type="ECO:0000313" key="4">
    <source>
        <dbReference type="Proteomes" id="UP000462621"/>
    </source>
</evidence>